<organism evidence="3">
    <name type="scientific">Proteinivorax hydrogeniformans</name>
    <dbReference type="NCBI Taxonomy" id="1826727"/>
    <lineage>
        <taxon>Bacteria</taxon>
        <taxon>Bacillati</taxon>
        <taxon>Bacillota</taxon>
        <taxon>Clostridia</taxon>
        <taxon>Eubacteriales</taxon>
        <taxon>Proteinivoracaceae</taxon>
        <taxon>Proteinivorax</taxon>
    </lineage>
</organism>
<dbReference type="Pfam" id="PF14503">
    <property type="entry name" value="YhfZ_C"/>
    <property type="match status" value="1"/>
</dbReference>
<proteinExistence type="predicted"/>
<sequence length="312" mass="35296">MGDYRKKLMSKNGRTIVALAKEMLSKKIGDRILTVGAYADQFETGRGTVQTAIGFLKDEKAISLESRGHLGTFITSIDYKKLWGIADIGTIMAVMPLPYSKRYEGLATGLYKTFDEANIPFSLAFMRGATKRIEALNMGKYNFVIVSKLAAKLEIRKNNDIEIAYEFGENSYVGNHVLILKDKDKSEIEDGMRVALDPASTDQMILTNYECSQKEVEYVEVSYSQILDKLANDEIDAAIWNGDEIDEHKLGLNIRALTNSKTQEASKDDTIAVILTNKKYNEFKDFIKQFLDMQNIEDLQQQVMSKEIIPMY</sequence>
<evidence type="ECO:0000259" key="2">
    <source>
        <dbReference type="Pfam" id="PF14503"/>
    </source>
</evidence>
<accession>A0AAU8HR59</accession>
<protein>
    <submittedName>
        <fullName evidence="3">GntR family transcriptional regulator YhfZ</fullName>
    </submittedName>
</protein>
<dbReference type="NCBIfam" id="NF041241">
    <property type="entry name" value="YhfZ_full"/>
    <property type="match status" value="1"/>
</dbReference>
<dbReference type="RefSeq" id="WP_353892458.1">
    <property type="nucleotide sequence ID" value="NZ_CP159485.1"/>
</dbReference>
<dbReference type="InterPro" id="IPR032791">
    <property type="entry name" value="YhfZ_C"/>
</dbReference>
<dbReference type="Pfam" id="PF14502">
    <property type="entry name" value="HTH_41"/>
    <property type="match status" value="1"/>
</dbReference>
<dbReference type="CDD" id="cd13533">
    <property type="entry name" value="PBP2_Yhfz"/>
    <property type="match status" value="1"/>
</dbReference>
<gene>
    <name evidence="3" type="primary">yhfZ</name>
    <name evidence="3" type="ORF">PRVXH_001804</name>
</gene>
<name>A0AAU8HR59_9FIRM</name>
<dbReference type="EMBL" id="CP159485">
    <property type="protein sequence ID" value="XCI27880.1"/>
    <property type="molecule type" value="Genomic_DNA"/>
</dbReference>
<evidence type="ECO:0000313" key="3">
    <source>
        <dbReference type="EMBL" id="XCI27880.1"/>
    </source>
</evidence>
<feature type="domain" description="Uncharacterised protein YhfZ C-terminal" evidence="2">
    <location>
        <begin position="78"/>
        <end position="312"/>
    </location>
</feature>
<dbReference type="InterPro" id="IPR041444">
    <property type="entry name" value="HTH_41"/>
</dbReference>
<dbReference type="SUPFAM" id="SSF53850">
    <property type="entry name" value="Periplasmic binding protein-like II"/>
    <property type="match status" value="1"/>
</dbReference>
<evidence type="ECO:0000259" key="1">
    <source>
        <dbReference type="Pfam" id="PF14502"/>
    </source>
</evidence>
<feature type="domain" description="YhfZ helix-turn-helix" evidence="1">
    <location>
        <begin position="27"/>
        <end position="74"/>
    </location>
</feature>
<dbReference type="Gene3D" id="3.40.190.10">
    <property type="entry name" value="Periplasmic binding protein-like II"/>
    <property type="match status" value="2"/>
</dbReference>
<reference evidence="3" key="2">
    <citation type="submission" date="2024-06" db="EMBL/GenBank/DDBJ databases">
        <authorList>
            <person name="Petrova K.O."/>
            <person name="Toshchakov S.V."/>
            <person name="Boltjanskaja Y.V."/>
            <person name="Kevbrin V.V."/>
        </authorList>
    </citation>
    <scope>NUCLEOTIDE SEQUENCE</scope>
    <source>
        <strain evidence="3">Z-710</strain>
    </source>
</reference>
<dbReference type="AlphaFoldDB" id="A0AAU8HR59"/>
<reference evidence="3" key="1">
    <citation type="journal article" date="2018" name="Antonie Van Leeuwenhoek">
        <title>Proteinivorax hydrogeniformans sp. nov., an anaerobic, haloalkaliphilic bacterium fermenting proteinaceous compounds with high hydrogen production.</title>
        <authorList>
            <person name="Boltyanskaya Y."/>
            <person name="Detkova E."/>
            <person name="Pimenov N."/>
            <person name="Kevbrin V."/>
        </authorList>
    </citation>
    <scope>NUCLEOTIDE SEQUENCE</scope>
    <source>
        <strain evidence="3">Z-710</strain>
    </source>
</reference>